<feature type="compositionally biased region" description="Basic and acidic residues" evidence="1">
    <location>
        <begin position="35"/>
        <end position="54"/>
    </location>
</feature>
<reference evidence="2" key="1">
    <citation type="submission" date="2020-10" db="EMBL/GenBank/DDBJ databases">
        <title>The Whole-Genome Sequence of Metschnikowia persimmonesis, a Novel Endophytic Yeast Species Isolated from Medicinal Plant Diospyros kaki Thumb.</title>
        <authorList>
            <person name="Rahmat E."/>
            <person name="Kang Y."/>
        </authorList>
    </citation>
    <scope>NUCLEOTIDE SEQUENCE</scope>
    <source>
        <strain evidence="2">KIOM G15050</strain>
    </source>
</reference>
<evidence type="ECO:0000256" key="1">
    <source>
        <dbReference type="SAM" id="MobiDB-lite"/>
    </source>
</evidence>
<dbReference type="AlphaFoldDB" id="A0A8H7GRV6"/>
<evidence type="ECO:0000313" key="3">
    <source>
        <dbReference type="Proteomes" id="UP000649328"/>
    </source>
</evidence>
<dbReference type="EMBL" id="JACBPP010000004">
    <property type="protein sequence ID" value="KAF8002514.1"/>
    <property type="molecule type" value="Genomic_DNA"/>
</dbReference>
<protein>
    <submittedName>
        <fullName evidence="2">Uncharacterized protein</fullName>
    </submittedName>
</protein>
<keyword evidence="3" id="KW-1185">Reference proteome</keyword>
<comment type="caution">
    <text evidence="2">The sequence shown here is derived from an EMBL/GenBank/DDBJ whole genome shotgun (WGS) entry which is preliminary data.</text>
</comment>
<sequence length="69" mass="7576">MQILAVFSGAGTLFSRHHPELSDAELDDAETLNARHSELESNDSRLKEVPKFDGDLGSISDSSEDEEND</sequence>
<organism evidence="2 3">
    <name type="scientific">Metschnikowia pulcherrima</name>
    <dbReference type="NCBI Taxonomy" id="27326"/>
    <lineage>
        <taxon>Eukaryota</taxon>
        <taxon>Fungi</taxon>
        <taxon>Dikarya</taxon>
        <taxon>Ascomycota</taxon>
        <taxon>Saccharomycotina</taxon>
        <taxon>Pichiomycetes</taxon>
        <taxon>Metschnikowiaceae</taxon>
        <taxon>Metschnikowia</taxon>
    </lineage>
</organism>
<feature type="region of interest" description="Disordered" evidence="1">
    <location>
        <begin position="35"/>
        <end position="69"/>
    </location>
</feature>
<evidence type="ECO:0000313" key="2">
    <source>
        <dbReference type="EMBL" id="KAF8002514.1"/>
    </source>
</evidence>
<name>A0A8H7GRV6_9ASCO</name>
<dbReference type="Proteomes" id="UP000649328">
    <property type="component" value="Unassembled WGS sequence"/>
</dbReference>
<gene>
    <name evidence="2" type="ORF">HF325_003479</name>
</gene>
<proteinExistence type="predicted"/>
<accession>A0A8H7GRV6</accession>